<dbReference type="KEGG" id="pste:PSTEL_25890"/>
<reference evidence="2 3" key="1">
    <citation type="submission" date="2014-08" db="EMBL/GenBank/DDBJ databases">
        <title>Comparative genomics of the Paenibacillus odorifer group.</title>
        <authorList>
            <person name="den Bakker H.C."/>
            <person name="Tsai Y.-C."/>
            <person name="Martin N."/>
            <person name="Korlach J."/>
            <person name="Wiedmann M."/>
        </authorList>
    </citation>
    <scope>NUCLEOTIDE SEQUENCE [LARGE SCALE GENOMIC DNA]</scope>
    <source>
        <strain evidence="2 3">DSM 14472</strain>
    </source>
</reference>
<dbReference type="EMBL" id="CP009286">
    <property type="protein sequence ID" value="AIQ66037.1"/>
    <property type="molecule type" value="Genomic_DNA"/>
</dbReference>
<evidence type="ECO:0000313" key="3">
    <source>
        <dbReference type="Proteomes" id="UP000029507"/>
    </source>
</evidence>
<dbReference type="Pfam" id="PF08242">
    <property type="entry name" value="Methyltransf_12"/>
    <property type="match status" value="1"/>
</dbReference>
<feature type="domain" description="Methyltransferase type 12" evidence="1">
    <location>
        <begin position="44"/>
        <end position="137"/>
    </location>
</feature>
<keyword evidence="3" id="KW-1185">Reference proteome</keyword>
<dbReference type="AlphaFoldDB" id="A0A089LYQ7"/>
<dbReference type="HOGENOM" id="CLU_063632_0_0_9"/>
<dbReference type="GO" id="GO:0032259">
    <property type="term" value="P:methylation"/>
    <property type="evidence" value="ECO:0007669"/>
    <property type="project" value="UniProtKB-KW"/>
</dbReference>
<protein>
    <submittedName>
        <fullName evidence="2">Methyltransferase</fullName>
    </submittedName>
</protein>
<dbReference type="STRING" id="169760.PSTEL_25890"/>
<proteinExistence type="predicted"/>
<evidence type="ECO:0000313" key="2">
    <source>
        <dbReference type="EMBL" id="AIQ66037.1"/>
    </source>
</evidence>
<dbReference type="Proteomes" id="UP000029507">
    <property type="component" value="Chromosome"/>
</dbReference>
<keyword evidence="2" id="KW-0808">Transferase</keyword>
<sequence length="297" mass="34189">MSDYYWDKQIEYLNSTRCLYYNDDYLEFLVKGVWGIERPVSLVDYGCGYGYLGLKLLPLLPKGSRYTGIDKGKDLIAKAREIFAELDYETEFIEASVEDIRPKRRYDIAVCHAFLLHMADVEDVLGRMVDSVVNQGMVICFEPHWIGNISNYGLEGTPQSKIASLGILQRLYENDAQRTGKDGNIGLRLPILLSELGLSRVECRVSDKVNFLDRRMDPESRSRLFRSLKIEGLGQEPGDYQRTVTQLIARGLSHEEARRQYDAEMLFSREFTEESWLTYAPNMKITFGTVERPCDED</sequence>
<dbReference type="GO" id="GO:0008168">
    <property type="term" value="F:methyltransferase activity"/>
    <property type="evidence" value="ECO:0007669"/>
    <property type="project" value="UniProtKB-KW"/>
</dbReference>
<accession>A0A089LYQ7</accession>
<dbReference type="Gene3D" id="3.40.50.150">
    <property type="entry name" value="Vaccinia Virus protein VP39"/>
    <property type="match status" value="1"/>
</dbReference>
<dbReference type="OrthoDB" id="2005133at2"/>
<dbReference type="SUPFAM" id="SSF53335">
    <property type="entry name" value="S-adenosyl-L-methionine-dependent methyltransferases"/>
    <property type="match status" value="1"/>
</dbReference>
<evidence type="ECO:0000259" key="1">
    <source>
        <dbReference type="Pfam" id="PF08242"/>
    </source>
</evidence>
<dbReference type="RefSeq" id="WP_038699549.1">
    <property type="nucleotide sequence ID" value="NZ_CP009286.1"/>
</dbReference>
<name>A0A089LYQ7_9BACL</name>
<keyword evidence="2" id="KW-0489">Methyltransferase</keyword>
<dbReference type="InterPro" id="IPR029063">
    <property type="entry name" value="SAM-dependent_MTases_sf"/>
</dbReference>
<dbReference type="Gene3D" id="1.10.150.350">
    <property type="match status" value="1"/>
</dbReference>
<dbReference type="CDD" id="cd02440">
    <property type="entry name" value="AdoMet_MTases"/>
    <property type="match status" value="1"/>
</dbReference>
<organism evidence="2 3">
    <name type="scientific">Paenibacillus stellifer</name>
    <dbReference type="NCBI Taxonomy" id="169760"/>
    <lineage>
        <taxon>Bacteria</taxon>
        <taxon>Bacillati</taxon>
        <taxon>Bacillota</taxon>
        <taxon>Bacilli</taxon>
        <taxon>Bacillales</taxon>
        <taxon>Paenibacillaceae</taxon>
        <taxon>Paenibacillus</taxon>
    </lineage>
</organism>
<dbReference type="InterPro" id="IPR013217">
    <property type="entry name" value="Methyltransf_12"/>
</dbReference>
<gene>
    <name evidence="2" type="ORF">PSTEL_25890</name>
</gene>